<dbReference type="GO" id="GO:0006527">
    <property type="term" value="P:L-arginine catabolic process"/>
    <property type="evidence" value="ECO:0007669"/>
    <property type="project" value="InterPro"/>
</dbReference>
<dbReference type="SFLD" id="SFLDS00055">
    <property type="entry name" value="Pyruvoyl-Dependent_Histidine/A"/>
    <property type="match status" value="1"/>
</dbReference>
<organism evidence="9 10">
    <name type="scientific">Candidatus Woesebacteria bacterium GW2011_GWA1_39_12</name>
    <dbReference type="NCBI Taxonomy" id="1618549"/>
    <lineage>
        <taxon>Bacteria</taxon>
        <taxon>Candidatus Woeseibacteriota</taxon>
    </lineage>
</organism>
<gene>
    <name evidence="9" type="ORF">UT23_C0003G0032</name>
</gene>
<comment type="caution">
    <text evidence="9">The sequence shown here is derived from an EMBL/GenBank/DDBJ whole genome shotgun (WGS) entry which is preliminary data.</text>
</comment>
<dbReference type="AlphaFoldDB" id="A0A0G0MDJ1"/>
<dbReference type="GO" id="GO:0008792">
    <property type="term" value="F:arginine decarboxylase activity"/>
    <property type="evidence" value="ECO:0007669"/>
    <property type="project" value="UniProtKB-EC"/>
</dbReference>
<dbReference type="Pfam" id="PF01862">
    <property type="entry name" value="PvlArgDC"/>
    <property type="match status" value="1"/>
</dbReference>
<dbReference type="SFLD" id="SFLDG01170">
    <property type="entry name" value="Pyruvoyl-dependent_arginine_de"/>
    <property type="match status" value="1"/>
</dbReference>
<dbReference type="SUPFAM" id="SSF56271">
    <property type="entry name" value="Pyruvoyl-dependent histidine and arginine decarboxylases"/>
    <property type="match status" value="1"/>
</dbReference>
<sequence length="164" mass="18371">MKLYVMSGKGYGKTTLSAFDAALKDAGVYNYNLITLSSIIPPGSKVIFKKRLKQPTGSYGNKLYVVKSEIRSRESGKYIGSSLGWYQLSDGRGVFVEHEEIGETEEAVKANLTEEVKKSLIDLCEFRRFPIVKKKMKMKINIAKVEDTAASTLILAVYKDEGWE</sequence>
<evidence type="ECO:0000256" key="2">
    <source>
        <dbReference type="ARBA" id="ARBA00008611"/>
    </source>
</evidence>
<dbReference type="EMBL" id="LBWA01000003">
    <property type="protein sequence ID" value="KKQ98405.1"/>
    <property type="molecule type" value="Genomic_DNA"/>
</dbReference>
<evidence type="ECO:0000256" key="5">
    <source>
        <dbReference type="ARBA" id="ARBA00022793"/>
    </source>
</evidence>
<keyword evidence="5" id="KW-0210">Decarboxylase</keyword>
<dbReference type="InterPro" id="IPR016105">
    <property type="entry name" value="Pyr-dep_his/arg-deCO2ase_sand"/>
</dbReference>
<dbReference type="PANTHER" id="PTHR40438">
    <property type="entry name" value="PYRUVOYL-DEPENDENT ARGININE DECARBOXYLASE"/>
    <property type="match status" value="1"/>
</dbReference>
<reference evidence="9 10" key="1">
    <citation type="journal article" date="2015" name="Nature">
        <title>rRNA introns, odd ribosomes, and small enigmatic genomes across a large radiation of phyla.</title>
        <authorList>
            <person name="Brown C.T."/>
            <person name="Hug L.A."/>
            <person name="Thomas B.C."/>
            <person name="Sharon I."/>
            <person name="Castelle C.J."/>
            <person name="Singh A."/>
            <person name="Wilkins M.J."/>
            <person name="Williams K.H."/>
            <person name="Banfield J.F."/>
        </authorList>
    </citation>
    <scope>NUCLEOTIDE SEQUENCE [LARGE SCALE GENOMIC DNA]</scope>
</reference>
<dbReference type="Gene3D" id="3.50.20.10">
    <property type="entry name" value="Pyruvoyl-Dependent Histidine Decarboxylase, subunit B"/>
    <property type="match status" value="1"/>
</dbReference>
<comment type="cofactor">
    <cofactor evidence="1">
        <name>pyruvate</name>
        <dbReference type="ChEBI" id="CHEBI:15361"/>
    </cofactor>
</comment>
<evidence type="ECO:0000256" key="1">
    <source>
        <dbReference type="ARBA" id="ARBA00001928"/>
    </source>
</evidence>
<comment type="similarity">
    <text evidence="2">Belongs to the pyruvoyl-dependent arginine decarboxylase family.</text>
</comment>
<dbReference type="EC" id="4.1.1.19" evidence="3"/>
<name>A0A0G0MDJ1_9BACT</name>
<keyword evidence="6" id="KW-0456">Lyase</keyword>
<evidence type="ECO:0000313" key="9">
    <source>
        <dbReference type="EMBL" id="KKQ98405.1"/>
    </source>
</evidence>
<dbReference type="PANTHER" id="PTHR40438:SF1">
    <property type="entry name" value="PYRUVOYL-DEPENDENT ARGININE DECARBOXYLASE"/>
    <property type="match status" value="1"/>
</dbReference>
<evidence type="ECO:0000256" key="3">
    <source>
        <dbReference type="ARBA" id="ARBA00012426"/>
    </source>
</evidence>
<accession>A0A0G0MDJ1</accession>
<dbReference type="Proteomes" id="UP000034325">
    <property type="component" value="Unassembled WGS sequence"/>
</dbReference>
<evidence type="ECO:0000313" key="10">
    <source>
        <dbReference type="Proteomes" id="UP000034325"/>
    </source>
</evidence>
<protein>
    <recommendedName>
        <fullName evidence="4">Pyruvoyl-dependent arginine decarboxylase AaxB</fullName>
        <ecNumber evidence="3">4.1.1.19</ecNumber>
    </recommendedName>
</protein>
<dbReference type="InterPro" id="IPR002724">
    <property type="entry name" value="Pyruvoyl-dep_arg_deCO2ase"/>
</dbReference>
<evidence type="ECO:0000256" key="4">
    <source>
        <dbReference type="ARBA" id="ARBA00014727"/>
    </source>
</evidence>
<evidence type="ECO:0000256" key="7">
    <source>
        <dbReference type="ARBA" id="ARBA00023317"/>
    </source>
</evidence>
<comment type="catalytic activity">
    <reaction evidence="8">
        <text>L-arginine + H(+) = agmatine + CO2</text>
        <dbReference type="Rhea" id="RHEA:17641"/>
        <dbReference type="ChEBI" id="CHEBI:15378"/>
        <dbReference type="ChEBI" id="CHEBI:16526"/>
        <dbReference type="ChEBI" id="CHEBI:32682"/>
        <dbReference type="ChEBI" id="CHEBI:58145"/>
        <dbReference type="EC" id="4.1.1.19"/>
    </reaction>
</comment>
<evidence type="ECO:0000256" key="8">
    <source>
        <dbReference type="ARBA" id="ARBA00049309"/>
    </source>
</evidence>
<proteinExistence type="inferred from homology"/>
<keyword evidence="7" id="KW-0670">Pyruvate</keyword>
<evidence type="ECO:0000256" key="6">
    <source>
        <dbReference type="ARBA" id="ARBA00023239"/>
    </source>
</evidence>
<dbReference type="InterPro" id="IPR016104">
    <property type="entry name" value="Pyr-dep_his/arg-deCO2ase"/>
</dbReference>